<dbReference type="SUPFAM" id="SSF53448">
    <property type="entry name" value="Nucleotide-diphospho-sugar transferases"/>
    <property type="match status" value="1"/>
</dbReference>
<dbReference type="NCBIfam" id="TIGR03552">
    <property type="entry name" value="F420_cofC"/>
    <property type="match status" value="1"/>
</dbReference>
<evidence type="ECO:0000256" key="2">
    <source>
        <dbReference type="ARBA" id="ARBA00022695"/>
    </source>
</evidence>
<name>A0ABU8SBA2_9SPHN</name>
<keyword evidence="1 5" id="KW-0808">Transferase</keyword>
<gene>
    <name evidence="5" type="primary">cofC</name>
    <name evidence="5" type="ORF">WG900_14220</name>
</gene>
<dbReference type="Proteomes" id="UP001379235">
    <property type="component" value="Unassembled WGS sequence"/>
</dbReference>
<dbReference type="Gene3D" id="3.90.550.10">
    <property type="entry name" value="Spore Coat Polysaccharide Biosynthesis Protein SpsA, Chain A"/>
    <property type="match status" value="1"/>
</dbReference>
<dbReference type="Pfam" id="PF01983">
    <property type="entry name" value="CofC"/>
    <property type="match status" value="1"/>
</dbReference>
<organism evidence="5 6">
    <name type="scientific">Novosphingobium aquae</name>
    <dbReference type="NCBI Taxonomy" id="3133435"/>
    <lineage>
        <taxon>Bacteria</taxon>
        <taxon>Pseudomonadati</taxon>
        <taxon>Pseudomonadota</taxon>
        <taxon>Alphaproteobacteria</taxon>
        <taxon>Sphingomonadales</taxon>
        <taxon>Sphingomonadaceae</taxon>
        <taxon>Novosphingobium</taxon>
    </lineage>
</organism>
<keyword evidence="2 5" id="KW-0548">Nucleotidyltransferase</keyword>
<dbReference type="InterPro" id="IPR029044">
    <property type="entry name" value="Nucleotide-diphossugar_trans"/>
</dbReference>
<proteinExistence type="predicted"/>
<reference evidence="5 6" key="1">
    <citation type="submission" date="2024-03" db="EMBL/GenBank/DDBJ databases">
        <authorList>
            <person name="Jo J.-H."/>
        </authorList>
    </citation>
    <scope>NUCLEOTIDE SEQUENCE [LARGE SCALE GENOMIC DNA]</scope>
    <source>
        <strain evidence="5 6">AS3R-12</strain>
    </source>
</reference>
<dbReference type="EMBL" id="JBBHJY010000007">
    <property type="protein sequence ID" value="MEJ6011075.1"/>
    <property type="molecule type" value="Genomic_DNA"/>
</dbReference>
<dbReference type="PANTHER" id="PTHR40392:SF1">
    <property type="entry name" value="2-PHOSPHO-L-LACTATE GUANYLYLTRANSFERASE"/>
    <property type="match status" value="1"/>
</dbReference>
<dbReference type="PANTHER" id="PTHR40392">
    <property type="entry name" value="2-PHOSPHO-L-LACTATE GUANYLYLTRANSFERASE"/>
    <property type="match status" value="1"/>
</dbReference>
<dbReference type="RefSeq" id="WP_339967946.1">
    <property type="nucleotide sequence ID" value="NZ_JBBHJY010000007.1"/>
</dbReference>
<evidence type="ECO:0000256" key="1">
    <source>
        <dbReference type="ARBA" id="ARBA00022679"/>
    </source>
</evidence>
<accession>A0ABU8SBA2</accession>
<sequence length="216" mass="23011">MQKWRAIVPIKQGAASKSRLSGALDHPSRLALAGAMAGHVLGVLYQCPAVSSISVLSPERPDSWDGIWVEDHGRGLNAELTAWRDELDGAPALVIHADLPLVSLTDVGALLAMAERHGSALATDRAGHGTNALALDHSAAFQFRFGPMSRLLHTAHDPTMPVLRCLGLMADLDTPDDLNFAESCGFKVPAACRWEGSALAHGLHKTGKTFDQECIP</sequence>
<protein>
    <submittedName>
        <fullName evidence="5">2-phospho-L-lactate guanylyltransferase</fullName>
        <ecNumber evidence="5">2.7.7.68</ecNumber>
    </submittedName>
</protein>
<keyword evidence="4" id="KW-0342">GTP-binding</keyword>
<evidence type="ECO:0000313" key="6">
    <source>
        <dbReference type="Proteomes" id="UP001379235"/>
    </source>
</evidence>
<keyword evidence="3" id="KW-0547">Nucleotide-binding</keyword>
<keyword evidence="6" id="KW-1185">Reference proteome</keyword>
<dbReference type="EC" id="2.7.7.68" evidence="5"/>
<evidence type="ECO:0000313" key="5">
    <source>
        <dbReference type="EMBL" id="MEJ6011075.1"/>
    </source>
</evidence>
<dbReference type="GO" id="GO:0043814">
    <property type="term" value="F:phospholactate guanylyltransferase activity"/>
    <property type="evidence" value="ECO:0007669"/>
    <property type="project" value="UniProtKB-EC"/>
</dbReference>
<comment type="caution">
    <text evidence="5">The sequence shown here is derived from an EMBL/GenBank/DDBJ whole genome shotgun (WGS) entry which is preliminary data.</text>
</comment>
<evidence type="ECO:0000256" key="3">
    <source>
        <dbReference type="ARBA" id="ARBA00022741"/>
    </source>
</evidence>
<evidence type="ECO:0000256" key="4">
    <source>
        <dbReference type="ARBA" id="ARBA00023134"/>
    </source>
</evidence>
<dbReference type="InterPro" id="IPR002835">
    <property type="entry name" value="CofC"/>
</dbReference>